<dbReference type="InterPro" id="IPR001199">
    <property type="entry name" value="Cyt_B5-like_heme/steroid-bd"/>
</dbReference>
<dbReference type="Pfam" id="PF00173">
    <property type="entry name" value="Cyt-b5"/>
    <property type="match status" value="1"/>
</dbReference>
<keyword evidence="1" id="KW-0812">Transmembrane</keyword>
<feature type="transmembrane region" description="Helical" evidence="1">
    <location>
        <begin position="117"/>
        <end position="136"/>
    </location>
</feature>
<keyword evidence="4" id="KW-1185">Reference proteome</keyword>
<dbReference type="STRING" id="1344416.A0A139AMT9"/>
<dbReference type="InterPro" id="IPR012171">
    <property type="entry name" value="Fatty_acid_desaturase"/>
</dbReference>
<dbReference type="GO" id="GO:0016717">
    <property type="term" value="F:oxidoreductase activity, acting on paired donors, with oxidation of a pair of donors resulting in the reduction of molecular oxygen to two molecules of water"/>
    <property type="evidence" value="ECO:0007669"/>
    <property type="project" value="UniProtKB-ARBA"/>
</dbReference>
<dbReference type="EMBL" id="KQ965743">
    <property type="protein sequence ID" value="KXS18080.1"/>
    <property type="molecule type" value="Genomic_DNA"/>
</dbReference>
<dbReference type="PRINTS" id="PR00363">
    <property type="entry name" value="CYTOCHROMEB5"/>
</dbReference>
<dbReference type="PIRSF" id="PIRSF015921">
    <property type="entry name" value="FA_sphinglp_des"/>
    <property type="match status" value="1"/>
</dbReference>
<evidence type="ECO:0000313" key="3">
    <source>
        <dbReference type="EMBL" id="KXS18080.1"/>
    </source>
</evidence>
<sequence>MCSPGRSFTWEELACHNTETSLCVAIRGEVFDLTEFARRHPGGRDILLASAGRDVTQLFETYHGDDKNVILKKFLVGTLTSNEFPTYPPPSKFWLTLRARVHDHFTRSRRDPRYHPLALPRYALILLACGVGWYWSCVAPDVSFWTRLVVSVLTGMAQAQVGLTILHDGSHFAITSTPWVWKLCGAAYDLATGVSHHVWTFQHTLGHHLYTNIYGADPDVSPMPIRRLSPEQEWKPTHQGQEVVLLPLYGVMATMARVTDVTDIYVKRSVGPIRVNPIRWLDTAIFWGAKVLYLLYRWAVPIYVLGLHQALPLLLVSDFVGSYYLAYLFAVNHAVGAVAWPVPNAKNTMDMDWATSQVATSLDYAHGSVFWTLFSGALNYQTEHHLFPGINQLYYPELAPIVMNTCEEFGVKYNYRDTFGEAFQGHVSYLSVMGKIPNVKVD</sequence>
<dbReference type="CDD" id="cd03506">
    <property type="entry name" value="Delta6-FADS-like"/>
    <property type="match status" value="1"/>
</dbReference>
<dbReference type="Pfam" id="PF00487">
    <property type="entry name" value="FA_desaturase"/>
    <property type="match status" value="1"/>
</dbReference>
<dbReference type="GO" id="GO:0006636">
    <property type="term" value="P:unsaturated fatty acid biosynthetic process"/>
    <property type="evidence" value="ECO:0007669"/>
    <property type="project" value="UniProtKB-ARBA"/>
</dbReference>
<evidence type="ECO:0000259" key="2">
    <source>
        <dbReference type="PROSITE" id="PS50255"/>
    </source>
</evidence>
<dbReference type="InterPro" id="IPR036400">
    <property type="entry name" value="Cyt_B5-like_heme/steroid_sf"/>
</dbReference>
<evidence type="ECO:0000313" key="4">
    <source>
        <dbReference type="Proteomes" id="UP000070544"/>
    </source>
</evidence>
<feature type="transmembrane region" description="Helical" evidence="1">
    <location>
        <begin position="324"/>
        <end position="342"/>
    </location>
</feature>
<feature type="transmembrane region" description="Helical" evidence="1">
    <location>
        <begin position="284"/>
        <end position="304"/>
    </location>
</feature>
<dbReference type="PANTHER" id="PTHR19353:SF19">
    <property type="entry name" value="DELTA(5) FATTY ACID DESATURASE C-RELATED"/>
    <property type="match status" value="1"/>
</dbReference>
<dbReference type="Gene3D" id="3.10.120.10">
    <property type="entry name" value="Cytochrome b5-like heme/steroid binding domain"/>
    <property type="match status" value="1"/>
</dbReference>
<gene>
    <name evidence="3" type="ORF">M427DRAFT_29833</name>
</gene>
<evidence type="ECO:0000256" key="1">
    <source>
        <dbReference type="SAM" id="Phobius"/>
    </source>
</evidence>
<dbReference type="SUPFAM" id="SSF55856">
    <property type="entry name" value="Cytochrome b5-like heme/steroid binding domain"/>
    <property type="match status" value="1"/>
</dbReference>
<dbReference type="SMART" id="SM01117">
    <property type="entry name" value="Cyt-b5"/>
    <property type="match status" value="1"/>
</dbReference>
<proteinExistence type="predicted"/>
<dbReference type="GO" id="GO:0042759">
    <property type="term" value="P:long-chain fatty acid biosynthetic process"/>
    <property type="evidence" value="ECO:0007669"/>
    <property type="project" value="UniProtKB-ARBA"/>
</dbReference>
<keyword evidence="1" id="KW-1133">Transmembrane helix</keyword>
<dbReference type="Proteomes" id="UP000070544">
    <property type="component" value="Unassembled WGS sequence"/>
</dbReference>
<organism evidence="3 4">
    <name type="scientific">Gonapodya prolifera (strain JEL478)</name>
    <name type="common">Monoblepharis prolifera</name>
    <dbReference type="NCBI Taxonomy" id="1344416"/>
    <lineage>
        <taxon>Eukaryota</taxon>
        <taxon>Fungi</taxon>
        <taxon>Fungi incertae sedis</taxon>
        <taxon>Chytridiomycota</taxon>
        <taxon>Chytridiomycota incertae sedis</taxon>
        <taxon>Monoblepharidomycetes</taxon>
        <taxon>Monoblepharidales</taxon>
        <taxon>Gonapodyaceae</taxon>
        <taxon>Gonapodya</taxon>
    </lineage>
</organism>
<name>A0A139AMT9_GONPJ</name>
<dbReference type="OrthoDB" id="260519at2759"/>
<feature type="transmembrane region" description="Helical" evidence="1">
    <location>
        <begin position="148"/>
        <end position="166"/>
    </location>
</feature>
<dbReference type="GO" id="GO:0016020">
    <property type="term" value="C:membrane"/>
    <property type="evidence" value="ECO:0007669"/>
    <property type="project" value="TreeGrafter"/>
</dbReference>
<feature type="domain" description="Cytochrome b5 heme-binding" evidence="2">
    <location>
        <begin position="5"/>
        <end position="80"/>
    </location>
</feature>
<dbReference type="PANTHER" id="PTHR19353">
    <property type="entry name" value="FATTY ACID DESATURASE 2"/>
    <property type="match status" value="1"/>
</dbReference>
<dbReference type="PROSITE" id="PS50255">
    <property type="entry name" value="CYTOCHROME_B5_2"/>
    <property type="match status" value="1"/>
</dbReference>
<keyword evidence="1" id="KW-0472">Membrane</keyword>
<dbReference type="InterPro" id="IPR005804">
    <property type="entry name" value="FA_desaturase_dom"/>
</dbReference>
<accession>A0A139AMT9</accession>
<reference evidence="3 4" key="1">
    <citation type="journal article" date="2015" name="Genome Biol. Evol.">
        <title>Phylogenomic analyses indicate that early fungi evolved digesting cell walls of algal ancestors of land plants.</title>
        <authorList>
            <person name="Chang Y."/>
            <person name="Wang S."/>
            <person name="Sekimoto S."/>
            <person name="Aerts A.L."/>
            <person name="Choi C."/>
            <person name="Clum A."/>
            <person name="LaButti K.M."/>
            <person name="Lindquist E.A."/>
            <person name="Yee Ngan C."/>
            <person name="Ohm R.A."/>
            <person name="Salamov A.A."/>
            <person name="Grigoriev I.V."/>
            <person name="Spatafora J.W."/>
            <person name="Berbee M.L."/>
        </authorList>
    </citation>
    <scope>NUCLEOTIDE SEQUENCE [LARGE SCALE GENOMIC DNA]</scope>
    <source>
        <strain evidence="3 4">JEL478</strain>
    </source>
</reference>
<dbReference type="AlphaFoldDB" id="A0A139AMT9"/>
<protein>
    <submittedName>
        <fullName evidence="3">Delta-5 fatty acid desaturase</fullName>
    </submittedName>
</protein>